<dbReference type="Gene3D" id="3.20.100.30">
    <property type="entry name" value="VTC, catalytic tunnel domain"/>
    <property type="match status" value="2"/>
</dbReference>
<sequence length="207" mass="24069">MSFRIEQKLQVVQSQMPVILDWIFSNGAVPLYPRRRINSIYFDTSSLHMYHDSNEGSLPRKKVRIRCYGECNHDSGDHFLETKISSVEGRYKTVEKCRDANRTRRLGAIDLQYGDIRPVLEVSYLREYFQVKDVRLTIDTNITYRSSEPLRVGRFVVPDENIAVEVKAPNETSLDYLGNEFPFPRIRFSKYARAIEALSIQILARNG</sequence>
<feature type="domain" description="VTC" evidence="1">
    <location>
        <begin position="4"/>
        <end position="92"/>
    </location>
</feature>
<dbReference type="InterPro" id="IPR018966">
    <property type="entry name" value="VTC_domain"/>
</dbReference>
<dbReference type="InterPro" id="IPR033469">
    <property type="entry name" value="CYTH-like_dom_sf"/>
</dbReference>
<evidence type="ECO:0000313" key="3">
    <source>
        <dbReference type="EMBL" id="CAB4338435.1"/>
    </source>
</evidence>
<dbReference type="EMBL" id="CAESAD010000004">
    <property type="protein sequence ID" value="CAB4338435.1"/>
    <property type="molecule type" value="Genomic_DNA"/>
</dbReference>
<evidence type="ECO:0000313" key="2">
    <source>
        <dbReference type="EMBL" id="CAB4330505.1"/>
    </source>
</evidence>
<dbReference type="EMBL" id="CAFAAO010000002">
    <property type="protein sequence ID" value="CAB4795265.1"/>
    <property type="molecule type" value="Genomic_DNA"/>
</dbReference>
<protein>
    <submittedName>
        <fullName evidence="3">Unannotated protein</fullName>
    </submittedName>
</protein>
<dbReference type="Pfam" id="PF09359">
    <property type="entry name" value="VTC"/>
    <property type="match status" value="2"/>
</dbReference>
<proteinExistence type="predicted"/>
<dbReference type="EMBL" id="CAEZYC010000004">
    <property type="protein sequence ID" value="CAB4698462.1"/>
    <property type="molecule type" value="Genomic_DNA"/>
</dbReference>
<dbReference type="GO" id="GO:0006799">
    <property type="term" value="P:polyphosphate biosynthetic process"/>
    <property type="evidence" value="ECO:0007669"/>
    <property type="project" value="UniProtKB-ARBA"/>
</dbReference>
<dbReference type="EMBL" id="CAESAI010000002">
    <property type="protein sequence ID" value="CAB4330505.1"/>
    <property type="molecule type" value="Genomic_DNA"/>
</dbReference>
<organism evidence="3">
    <name type="scientific">freshwater metagenome</name>
    <dbReference type="NCBI Taxonomy" id="449393"/>
    <lineage>
        <taxon>unclassified sequences</taxon>
        <taxon>metagenomes</taxon>
        <taxon>ecological metagenomes</taxon>
    </lineage>
</organism>
<reference evidence="3" key="1">
    <citation type="submission" date="2020-05" db="EMBL/GenBank/DDBJ databases">
        <authorList>
            <person name="Chiriac C."/>
            <person name="Salcher M."/>
            <person name="Ghai R."/>
            <person name="Kavagutti S V."/>
        </authorList>
    </citation>
    <scope>NUCLEOTIDE SEQUENCE</scope>
</reference>
<dbReference type="EMBL" id="CAEZZD010000023">
    <property type="protein sequence ID" value="CAB4742888.1"/>
    <property type="molecule type" value="Genomic_DNA"/>
</dbReference>
<dbReference type="EMBL" id="CAFBIX010000009">
    <property type="protein sequence ID" value="CAB4846733.1"/>
    <property type="molecule type" value="Genomic_DNA"/>
</dbReference>
<dbReference type="InterPro" id="IPR042267">
    <property type="entry name" value="VTC_sf"/>
</dbReference>
<evidence type="ECO:0000259" key="1">
    <source>
        <dbReference type="Pfam" id="PF09359"/>
    </source>
</evidence>
<gene>
    <name evidence="4" type="ORF">UFOPK2648_00181</name>
    <name evidence="5" type="ORF">UFOPK2824_00258</name>
    <name evidence="6" type="ORF">UFOPK3037_00239</name>
    <name evidence="7" type="ORF">UFOPK3278_00423</name>
    <name evidence="2" type="ORF">UFOPK3406_00133</name>
    <name evidence="3" type="ORF">UFOPK3925_00768</name>
    <name evidence="8" type="ORF">UFOPK4097_00404</name>
</gene>
<dbReference type="EMBL" id="CAFBPK010000004">
    <property type="protein sequence ID" value="CAB5012488.1"/>
    <property type="molecule type" value="Genomic_DNA"/>
</dbReference>
<feature type="domain" description="VTC" evidence="1">
    <location>
        <begin position="111"/>
        <end position="198"/>
    </location>
</feature>
<name>A0A6J5Z707_9ZZZZ</name>
<dbReference type="SUPFAM" id="SSF55154">
    <property type="entry name" value="CYTH-like phosphatases"/>
    <property type="match status" value="1"/>
</dbReference>
<evidence type="ECO:0000313" key="6">
    <source>
        <dbReference type="EMBL" id="CAB4795265.1"/>
    </source>
</evidence>
<accession>A0A6J5Z707</accession>
<evidence type="ECO:0000313" key="8">
    <source>
        <dbReference type="EMBL" id="CAB5012488.1"/>
    </source>
</evidence>
<evidence type="ECO:0000313" key="7">
    <source>
        <dbReference type="EMBL" id="CAB4846733.1"/>
    </source>
</evidence>
<evidence type="ECO:0000313" key="5">
    <source>
        <dbReference type="EMBL" id="CAB4742888.1"/>
    </source>
</evidence>
<evidence type="ECO:0000313" key="4">
    <source>
        <dbReference type="EMBL" id="CAB4698462.1"/>
    </source>
</evidence>
<dbReference type="AlphaFoldDB" id="A0A6J5Z707"/>